<feature type="compositionally biased region" description="Polar residues" evidence="2">
    <location>
        <begin position="48"/>
        <end position="58"/>
    </location>
</feature>
<dbReference type="Gene3D" id="3.30.420.10">
    <property type="entry name" value="Ribonuclease H-like superfamily/Ribonuclease H"/>
    <property type="match status" value="1"/>
</dbReference>
<feature type="region of interest" description="Disordered" evidence="2">
    <location>
        <begin position="42"/>
        <end position="73"/>
    </location>
</feature>
<dbReference type="Proteomes" id="UP000288805">
    <property type="component" value="Unassembled WGS sequence"/>
</dbReference>
<reference evidence="4 5" key="1">
    <citation type="journal article" date="2018" name="PLoS Genet.">
        <title>Population sequencing reveals clonal diversity and ancestral inbreeding in the grapevine cultivar Chardonnay.</title>
        <authorList>
            <person name="Roach M.J."/>
            <person name="Johnson D.L."/>
            <person name="Bohlmann J."/>
            <person name="van Vuuren H.J."/>
            <person name="Jones S.J."/>
            <person name="Pretorius I.S."/>
            <person name="Schmidt S.A."/>
            <person name="Borneman A.R."/>
        </authorList>
    </citation>
    <scope>NUCLEOTIDE SEQUENCE [LARGE SCALE GENOMIC DNA]</scope>
    <source>
        <strain evidence="5">cv. Chardonnay</strain>
        <tissue evidence="4">Leaf</tissue>
    </source>
</reference>
<keyword evidence="1" id="KW-0378">Hydrolase</keyword>
<dbReference type="GO" id="GO:0015074">
    <property type="term" value="P:DNA integration"/>
    <property type="evidence" value="ECO:0007669"/>
    <property type="project" value="InterPro"/>
</dbReference>
<dbReference type="InterPro" id="IPR054722">
    <property type="entry name" value="PolX-like_BBD"/>
</dbReference>
<sequence>MELKSWIFCRYGSPTAINHPKTSPNIDKSTFKCTHFNKTGPTSLDIPQFQSNDSWYDQENNKEPRKDPKKTSTATVAEIKTEANVAEKASALVAATDHGDHMTFDSRQVSPLRPSSQKIVSTANGNTTPVIGEGSLTLTDTLNLDSVLVVPSLDYNLLSVSQITTALSCIVIFWPEFCVIKDIQTRQTIGCGIKRGKLYYLDLQSKDSNKLQQALMADGSEGEKKKSEIWLWHRRLGHASFGYLKKLFPSLFAKSDISGFRCDICELAKSHRASFPLILNKSPFPFMVIHSDVWGPSKVPTLSGSRWFVTFIDNCTRMTWLCLMKTKDEVNLLFQKFHKMIETQYNAKVRVLRSDNGGEYQSSDLQKYLEGHGIIHQTTCSNTPQQNGVAERKNRHLLEVVCASLIAAKTPISYWGEAITSAAYLINRVPSSSINFQTPLQALTNVVVSPTVPNLPPRVFGCVAFVHLHKHQCTKLTSHALQCVFVGYALHKKGYRCYHPPNRQMYITMDVTLDYDYHISEEDESGQSELVNQEMGELDMSGQQFGSEDVFTEIPNQSSSVEGVLNLEPDPFMKRLPYRHNRGIPKPTYEPELSTKVKYPMSNYVSTHRLSESNKSFVNQLSTVFIPNSVQEALADPRWKAAMNEEMKSLQKNETWELVECPPGKKPVGCRWIYTVKYKADGSIERFKARLVAKGYTQTYGIDYTETFAPVAKINTIRVLLSLAANLDWPLQQFDVKNAFLHGELSEEVYMDLPPGCMVSENQCQKVCKLKKSLYGLKQSPRAWFGRFTKSMRAFGYRQSNSDHTLFLKKQHGKITALIVYVDDMVVTGNDPEERKALQNYLSREFEMKDLGPLKYFLGIEVSRSSEGIFLSQRKYVLDLLQETGMSGCQPVNTPIEEGLKLCVEPNQVSTDKGRYQRLVGRLMYLAHTRPDLAYALSVVSQYMHNPGEQHMNAVMRILRYLKNAPRKGILFAKNVDHQSIEVYTDADWAGAVDDRRSTSGYFTFVGGNLVTWKSKKQNVVARSSAEAEFRGMALGLCEALWLRLLLQDLGYLSRQPIRLFCDNKAACDIAHNPVQHDRTKHVEVDRFFIKEKLDDKIVELPKIRSEDQLADILTKAVSSQVFSKFLNKLGMCDIYAPT</sequence>
<evidence type="ECO:0000256" key="2">
    <source>
        <dbReference type="SAM" id="MobiDB-lite"/>
    </source>
</evidence>
<gene>
    <name evidence="4" type="primary">POLX_2949</name>
    <name evidence="4" type="ORF">CK203_098641</name>
</gene>
<dbReference type="PROSITE" id="PS50994">
    <property type="entry name" value="INTEGRASE"/>
    <property type="match status" value="1"/>
</dbReference>
<evidence type="ECO:0000313" key="4">
    <source>
        <dbReference type="EMBL" id="RVW24339.1"/>
    </source>
</evidence>
<dbReference type="AlphaFoldDB" id="A0A438CMG2"/>
<evidence type="ECO:0000313" key="5">
    <source>
        <dbReference type="Proteomes" id="UP000288805"/>
    </source>
</evidence>
<organism evidence="4 5">
    <name type="scientific">Vitis vinifera</name>
    <name type="common">Grape</name>
    <dbReference type="NCBI Taxonomy" id="29760"/>
    <lineage>
        <taxon>Eukaryota</taxon>
        <taxon>Viridiplantae</taxon>
        <taxon>Streptophyta</taxon>
        <taxon>Embryophyta</taxon>
        <taxon>Tracheophyta</taxon>
        <taxon>Spermatophyta</taxon>
        <taxon>Magnoliopsida</taxon>
        <taxon>eudicotyledons</taxon>
        <taxon>Gunneridae</taxon>
        <taxon>Pentapetalae</taxon>
        <taxon>rosids</taxon>
        <taxon>Vitales</taxon>
        <taxon>Vitaceae</taxon>
        <taxon>Viteae</taxon>
        <taxon>Vitis</taxon>
    </lineage>
</organism>
<feature type="compositionally biased region" description="Basic and acidic residues" evidence="2">
    <location>
        <begin position="59"/>
        <end position="70"/>
    </location>
</feature>
<dbReference type="InterPro" id="IPR025724">
    <property type="entry name" value="GAG-pre-integrase_dom"/>
</dbReference>
<dbReference type="Pfam" id="PF07727">
    <property type="entry name" value="RVT_2"/>
    <property type="match status" value="1"/>
</dbReference>
<dbReference type="InterPro" id="IPR036397">
    <property type="entry name" value="RNaseH_sf"/>
</dbReference>
<dbReference type="InterPro" id="IPR057670">
    <property type="entry name" value="SH3_retrovirus"/>
</dbReference>
<dbReference type="EMBL" id="QGNW01002175">
    <property type="protein sequence ID" value="RVW24339.1"/>
    <property type="molecule type" value="Genomic_DNA"/>
</dbReference>
<name>A0A438CMG2_VITVI</name>
<comment type="caution">
    <text evidence="4">The sequence shown here is derived from an EMBL/GenBank/DDBJ whole genome shotgun (WGS) entry which is preliminary data.</text>
</comment>
<dbReference type="Pfam" id="PF22936">
    <property type="entry name" value="Pol_BBD"/>
    <property type="match status" value="1"/>
</dbReference>
<dbReference type="InterPro" id="IPR043502">
    <property type="entry name" value="DNA/RNA_pol_sf"/>
</dbReference>
<dbReference type="Pfam" id="PF00665">
    <property type="entry name" value="rve"/>
    <property type="match status" value="1"/>
</dbReference>
<dbReference type="InterPro" id="IPR013103">
    <property type="entry name" value="RVT_2"/>
</dbReference>
<dbReference type="PANTHER" id="PTHR11439:SF467">
    <property type="entry name" value="INTEGRASE CATALYTIC DOMAIN-CONTAINING PROTEIN"/>
    <property type="match status" value="1"/>
</dbReference>
<keyword evidence="1" id="KW-0064">Aspartyl protease</keyword>
<keyword evidence="1" id="KW-0645">Protease</keyword>
<feature type="domain" description="Integrase catalytic" evidence="3">
    <location>
        <begin position="281"/>
        <end position="447"/>
    </location>
</feature>
<dbReference type="GO" id="GO:0003676">
    <property type="term" value="F:nucleic acid binding"/>
    <property type="evidence" value="ECO:0007669"/>
    <property type="project" value="InterPro"/>
</dbReference>
<accession>A0A438CMG2</accession>
<dbReference type="Pfam" id="PF25597">
    <property type="entry name" value="SH3_retrovirus"/>
    <property type="match status" value="1"/>
</dbReference>
<dbReference type="CDD" id="cd09272">
    <property type="entry name" value="RNase_HI_RT_Ty1"/>
    <property type="match status" value="1"/>
</dbReference>
<protein>
    <submittedName>
        <fullName evidence="4">Retrovirus-related Pol polyprotein from transposon TNT 1-94</fullName>
    </submittedName>
</protein>
<dbReference type="Pfam" id="PF13976">
    <property type="entry name" value="gag_pre-integrs"/>
    <property type="match status" value="1"/>
</dbReference>
<proteinExistence type="predicted"/>
<dbReference type="PANTHER" id="PTHR11439">
    <property type="entry name" value="GAG-POL-RELATED RETROTRANSPOSON"/>
    <property type="match status" value="1"/>
</dbReference>
<evidence type="ECO:0000256" key="1">
    <source>
        <dbReference type="ARBA" id="ARBA00022750"/>
    </source>
</evidence>
<dbReference type="InterPro" id="IPR012337">
    <property type="entry name" value="RNaseH-like_sf"/>
</dbReference>
<dbReference type="InterPro" id="IPR001584">
    <property type="entry name" value="Integrase_cat-core"/>
</dbReference>
<evidence type="ECO:0000259" key="3">
    <source>
        <dbReference type="PROSITE" id="PS50994"/>
    </source>
</evidence>
<dbReference type="SUPFAM" id="SSF56672">
    <property type="entry name" value="DNA/RNA polymerases"/>
    <property type="match status" value="1"/>
</dbReference>
<dbReference type="GO" id="GO:0004190">
    <property type="term" value="F:aspartic-type endopeptidase activity"/>
    <property type="evidence" value="ECO:0007669"/>
    <property type="project" value="UniProtKB-KW"/>
</dbReference>
<dbReference type="SUPFAM" id="SSF53098">
    <property type="entry name" value="Ribonuclease H-like"/>
    <property type="match status" value="1"/>
</dbReference>